<accession>A0A2N0SL99</accession>
<sequence length="68" mass="8100">MFIVYMGYSFYNDRNIYNIGFIRVLYIICITLIFCHRVIESLFMRKKFYLPLPQHVSTNTSTRAAGTH</sequence>
<comment type="caution">
    <text evidence="2">The sequence shown here is derived from an EMBL/GenBank/DDBJ whole genome shotgun (WGS) entry which is preliminary data.</text>
</comment>
<reference evidence="2 3" key="1">
    <citation type="submission" date="2017-10" db="EMBL/GenBank/DDBJ databases">
        <title>Extensive intraspecific genome diversity in a model arbuscular mycorrhizal fungus.</title>
        <authorList>
            <person name="Chen E.C.H."/>
            <person name="Morin E."/>
            <person name="Baudet D."/>
            <person name="Noel J."/>
            <person name="Ndikumana S."/>
            <person name="Charron P."/>
            <person name="St-Onge C."/>
            <person name="Giorgi J."/>
            <person name="Grigoriev I.V."/>
            <person name="Roux C."/>
            <person name="Martin F.M."/>
            <person name="Corradi N."/>
        </authorList>
    </citation>
    <scope>NUCLEOTIDE SEQUENCE [LARGE SCALE GENOMIC DNA]</scope>
    <source>
        <strain evidence="2 3">A1</strain>
    </source>
</reference>
<protein>
    <submittedName>
        <fullName evidence="2">Uncharacterized protein</fullName>
    </submittedName>
</protein>
<keyword evidence="1" id="KW-1133">Transmembrane helix</keyword>
<keyword evidence="1" id="KW-0472">Membrane</keyword>
<organism evidence="2 3">
    <name type="scientific">Rhizophagus irregularis</name>
    <dbReference type="NCBI Taxonomy" id="588596"/>
    <lineage>
        <taxon>Eukaryota</taxon>
        <taxon>Fungi</taxon>
        <taxon>Fungi incertae sedis</taxon>
        <taxon>Mucoromycota</taxon>
        <taxon>Glomeromycotina</taxon>
        <taxon>Glomeromycetes</taxon>
        <taxon>Glomerales</taxon>
        <taxon>Glomeraceae</taxon>
        <taxon>Rhizophagus</taxon>
    </lineage>
</organism>
<reference evidence="2 3" key="2">
    <citation type="submission" date="2017-10" db="EMBL/GenBank/DDBJ databases">
        <title>Genome analyses suggest a sexual origin of heterokaryosis in a supposedly ancient asexual fungus.</title>
        <authorList>
            <person name="Corradi N."/>
            <person name="Sedzielewska K."/>
            <person name="Noel J."/>
            <person name="Charron P."/>
            <person name="Farinelli L."/>
            <person name="Marton T."/>
            <person name="Kruger M."/>
            <person name="Pelin A."/>
            <person name="Brachmann A."/>
            <person name="Corradi N."/>
        </authorList>
    </citation>
    <scope>NUCLEOTIDE SEQUENCE [LARGE SCALE GENOMIC DNA]</scope>
    <source>
        <strain evidence="2 3">A1</strain>
    </source>
</reference>
<evidence type="ECO:0000256" key="1">
    <source>
        <dbReference type="SAM" id="Phobius"/>
    </source>
</evidence>
<feature type="transmembrane region" description="Helical" evidence="1">
    <location>
        <begin position="20"/>
        <end position="39"/>
    </location>
</feature>
<dbReference type="VEuPathDB" id="FungiDB:RhiirA1_165544"/>
<evidence type="ECO:0000313" key="3">
    <source>
        <dbReference type="Proteomes" id="UP000232688"/>
    </source>
</evidence>
<dbReference type="AlphaFoldDB" id="A0A2N0SL99"/>
<gene>
    <name evidence="2" type="ORF">RhiirA1_165544</name>
</gene>
<dbReference type="Proteomes" id="UP000232688">
    <property type="component" value="Unassembled WGS sequence"/>
</dbReference>
<name>A0A2N0SL99_9GLOM</name>
<evidence type="ECO:0000313" key="2">
    <source>
        <dbReference type="EMBL" id="PKC76308.1"/>
    </source>
</evidence>
<proteinExistence type="predicted"/>
<keyword evidence="1" id="KW-0812">Transmembrane</keyword>
<dbReference type="EMBL" id="LLXH01000004">
    <property type="protein sequence ID" value="PKC76308.1"/>
    <property type="molecule type" value="Genomic_DNA"/>
</dbReference>